<evidence type="ECO:0000313" key="15">
    <source>
        <dbReference type="Proteomes" id="UP000237631"/>
    </source>
</evidence>
<dbReference type="Proteomes" id="UP000237631">
    <property type="component" value="Unassembled WGS sequence"/>
</dbReference>
<dbReference type="InterPro" id="IPR020843">
    <property type="entry name" value="ER"/>
</dbReference>
<dbReference type="InterPro" id="IPR002328">
    <property type="entry name" value="ADH_Zn_CS"/>
</dbReference>
<name>A0A2S6BZU0_9PEZI</name>
<dbReference type="SUPFAM" id="SSF50129">
    <property type="entry name" value="GroES-like"/>
    <property type="match status" value="1"/>
</dbReference>
<dbReference type="PANTHER" id="PTHR42940">
    <property type="entry name" value="ALCOHOL DEHYDROGENASE 1-RELATED"/>
    <property type="match status" value="1"/>
</dbReference>
<dbReference type="Pfam" id="PF00107">
    <property type="entry name" value="ADH_zinc_N"/>
    <property type="match status" value="1"/>
</dbReference>
<protein>
    <recommendedName>
        <fullName evidence="13">HIG1 domain-containing protein</fullName>
    </recommendedName>
</protein>
<keyword evidence="9 12" id="KW-0472">Membrane</keyword>
<dbReference type="SMART" id="SM00829">
    <property type="entry name" value="PKS_ER"/>
    <property type="match status" value="1"/>
</dbReference>
<organism evidence="14 15">
    <name type="scientific">Cercospora berteroae</name>
    <dbReference type="NCBI Taxonomy" id="357750"/>
    <lineage>
        <taxon>Eukaryota</taxon>
        <taxon>Fungi</taxon>
        <taxon>Dikarya</taxon>
        <taxon>Ascomycota</taxon>
        <taxon>Pezizomycotina</taxon>
        <taxon>Dothideomycetes</taxon>
        <taxon>Dothideomycetidae</taxon>
        <taxon>Mycosphaerellales</taxon>
        <taxon>Mycosphaerellaceae</taxon>
        <taxon>Cercospora</taxon>
    </lineage>
</organism>
<comment type="subcellular location">
    <subcellularLocation>
        <location evidence="2">Mitochondrion</location>
    </subcellularLocation>
</comment>
<dbReference type="EMBL" id="PNEN01001627">
    <property type="protein sequence ID" value="PPJ52994.1"/>
    <property type="molecule type" value="Genomic_DNA"/>
</dbReference>
<evidence type="ECO:0000256" key="9">
    <source>
        <dbReference type="ARBA" id="ARBA00023136"/>
    </source>
</evidence>
<dbReference type="CDD" id="cd05284">
    <property type="entry name" value="arabinose_DH_like"/>
    <property type="match status" value="1"/>
</dbReference>
<comment type="cofactor">
    <cofactor evidence="1 10">
        <name>Zn(2+)</name>
        <dbReference type="ChEBI" id="CHEBI:29105"/>
    </cofactor>
</comment>
<dbReference type="Pfam" id="PF08240">
    <property type="entry name" value="ADH_N"/>
    <property type="match status" value="1"/>
</dbReference>
<accession>A0A2S6BZU0</accession>
<keyword evidence="4 12" id="KW-0812">Transmembrane</keyword>
<evidence type="ECO:0000256" key="2">
    <source>
        <dbReference type="ARBA" id="ARBA00004173"/>
    </source>
</evidence>
<sequence>MSVPGNINTAPPPSSFDDNNEFYEESRMAKFKRRLKEEPLIPLGCALTCWALYEATRSIKSGDKYRTNRMFRRRIYAQGFTILAMVGGSAYWESDRTKRKEFDGLVAEKQKKERHEAWLKELEARDEEEQELRALRNKLMKARTAEKQDFTQDERKLLEEKQRRDNGQNEDGTDIHILEGQWEEKAGVQLPYTIGHENAGWIHAKGSSVTGLEVGDPVILHPLVTCGLCRACRFGDDVHCENSTFPGINVDGGYAEFLKTTARSVIKLDPKLQPADVAALADAGLTAYHAAAKAAKVLRPGEFCVIIGAGGLGHIGIQVMAAISGATLVVIDQNPDALALAKDIGADHVVQAKDDGSFVDEVLELTGKKGAEAVIDFVAEGGATSTGVKMLRRAGNYYVVGYGENINIPTIDIISTEINFIGNLVGSYNDLSELMVLAAQGKVKLHTQQYKLADFQQAIDDLSAGKVRGRAILVP</sequence>
<evidence type="ECO:0000256" key="8">
    <source>
        <dbReference type="ARBA" id="ARBA00023002"/>
    </source>
</evidence>
<dbReference type="InterPro" id="IPR011032">
    <property type="entry name" value="GroES-like_sf"/>
</dbReference>
<evidence type="ECO:0000259" key="13">
    <source>
        <dbReference type="PROSITE" id="PS51503"/>
    </source>
</evidence>
<keyword evidence="5 10" id="KW-0479">Metal-binding</keyword>
<dbReference type="Gene3D" id="3.40.50.720">
    <property type="entry name" value="NAD(P)-binding Rossmann-like Domain"/>
    <property type="match status" value="1"/>
</dbReference>
<dbReference type="Pfam" id="PF04588">
    <property type="entry name" value="HIG_1_N"/>
    <property type="match status" value="1"/>
</dbReference>
<keyword evidence="15" id="KW-1185">Reference proteome</keyword>
<feature type="transmembrane region" description="Helical" evidence="12">
    <location>
        <begin position="75"/>
        <end position="92"/>
    </location>
</feature>
<evidence type="ECO:0000256" key="11">
    <source>
        <dbReference type="SAM" id="MobiDB-lite"/>
    </source>
</evidence>
<evidence type="ECO:0000256" key="6">
    <source>
        <dbReference type="ARBA" id="ARBA00022833"/>
    </source>
</evidence>
<dbReference type="PROSITE" id="PS51503">
    <property type="entry name" value="HIG1"/>
    <property type="match status" value="1"/>
</dbReference>
<comment type="similarity">
    <text evidence="3 10">Belongs to the zinc-containing alcohol dehydrogenase family.</text>
</comment>
<keyword evidence="6 10" id="KW-0862">Zinc</keyword>
<dbReference type="GO" id="GO:0008270">
    <property type="term" value="F:zinc ion binding"/>
    <property type="evidence" value="ECO:0007669"/>
    <property type="project" value="InterPro"/>
</dbReference>
<evidence type="ECO:0000256" key="7">
    <source>
        <dbReference type="ARBA" id="ARBA00022989"/>
    </source>
</evidence>
<evidence type="ECO:0000256" key="1">
    <source>
        <dbReference type="ARBA" id="ARBA00001947"/>
    </source>
</evidence>
<gene>
    <name evidence="14" type="ORF">CBER1_11321</name>
</gene>
<keyword evidence="8" id="KW-0560">Oxidoreductase</keyword>
<evidence type="ECO:0000256" key="5">
    <source>
        <dbReference type="ARBA" id="ARBA00022723"/>
    </source>
</evidence>
<dbReference type="InterPro" id="IPR013149">
    <property type="entry name" value="ADH-like_C"/>
</dbReference>
<dbReference type="InterPro" id="IPR036291">
    <property type="entry name" value="NAD(P)-bd_dom_sf"/>
</dbReference>
<proteinExistence type="inferred from homology"/>
<dbReference type="AlphaFoldDB" id="A0A2S6BZU0"/>
<dbReference type="GO" id="GO:0005739">
    <property type="term" value="C:mitochondrion"/>
    <property type="evidence" value="ECO:0007669"/>
    <property type="project" value="UniProtKB-SubCell"/>
</dbReference>
<reference evidence="15" key="1">
    <citation type="journal article" date="2017" name="bioRxiv">
        <title>Conservation of a gene cluster reveals novel cercosporin biosynthetic mechanisms and extends production to the genus Colletotrichum.</title>
        <authorList>
            <person name="de Jonge R."/>
            <person name="Ebert M.K."/>
            <person name="Huitt-Roehl C.R."/>
            <person name="Pal P."/>
            <person name="Suttle J.C."/>
            <person name="Spanner R.E."/>
            <person name="Neubauer J.D."/>
            <person name="Jurick W.M.II."/>
            <person name="Stott K.A."/>
            <person name="Secor G.A."/>
            <person name="Thomma B.P.H.J."/>
            <person name="Van de Peer Y."/>
            <person name="Townsend C.A."/>
            <person name="Bolton M.D."/>
        </authorList>
    </citation>
    <scope>NUCLEOTIDE SEQUENCE [LARGE SCALE GENOMIC DNA]</scope>
    <source>
        <strain evidence="15">CBS538.71</strain>
    </source>
</reference>
<feature type="region of interest" description="Disordered" evidence="11">
    <location>
        <begin position="144"/>
        <end position="173"/>
    </location>
</feature>
<dbReference type="InterPro" id="IPR013154">
    <property type="entry name" value="ADH-like_N"/>
</dbReference>
<evidence type="ECO:0000256" key="3">
    <source>
        <dbReference type="ARBA" id="ARBA00008072"/>
    </source>
</evidence>
<dbReference type="PROSITE" id="PS00059">
    <property type="entry name" value="ADH_ZINC"/>
    <property type="match status" value="1"/>
</dbReference>
<dbReference type="InterPro" id="IPR007667">
    <property type="entry name" value="Hypoxia_induced_domain"/>
</dbReference>
<dbReference type="Gene3D" id="6.10.140.1320">
    <property type="match status" value="1"/>
</dbReference>
<dbReference type="GO" id="GO:0016491">
    <property type="term" value="F:oxidoreductase activity"/>
    <property type="evidence" value="ECO:0007669"/>
    <property type="project" value="UniProtKB-KW"/>
</dbReference>
<evidence type="ECO:0000256" key="4">
    <source>
        <dbReference type="ARBA" id="ARBA00022692"/>
    </source>
</evidence>
<dbReference type="PANTHER" id="PTHR42940:SF8">
    <property type="entry name" value="VACUOLAR PROTEIN SORTING-ASSOCIATED PROTEIN 11"/>
    <property type="match status" value="1"/>
</dbReference>
<evidence type="ECO:0000256" key="10">
    <source>
        <dbReference type="RuleBase" id="RU361277"/>
    </source>
</evidence>
<dbReference type="OrthoDB" id="1879366at2759"/>
<evidence type="ECO:0000313" key="14">
    <source>
        <dbReference type="EMBL" id="PPJ52994.1"/>
    </source>
</evidence>
<keyword evidence="7 12" id="KW-1133">Transmembrane helix</keyword>
<dbReference type="SUPFAM" id="SSF51735">
    <property type="entry name" value="NAD(P)-binding Rossmann-fold domains"/>
    <property type="match status" value="1"/>
</dbReference>
<comment type="caution">
    <text evidence="14">The sequence shown here is derived from an EMBL/GenBank/DDBJ whole genome shotgun (WGS) entry which is preliminary data.</text>
</comment>
<feature type="domain" description="HIG1" evidence="13">
    <location>
        <begin position="12"/>
        <end position="103"/>
    </location>
</feature>
<dbReference type="STRING" id="357750.A0A2S6BZU0"/>
<evidence type="ECO:0000256" key="12">
    <source>
        <dbReference type="SAM" id="Phobius"/>
    </source>
</evidence>
<dbReference type="Gene3D" id="3.90.180.10">
    <property type="entry name" value="Medium-chain alcohol dehydrogenases, catalytic domain"/>
    <property type="match status" value="1"/>
</dbReference>